<reference evidence="1" key="1">
    <citation type="submission" date="2014-11" db="EMBL/GenBank/DDBJ databases">
        <authorList>
            <person name="Amaro Gonzalez C."/>
        </authorList>
    </citation>
    <scope>NUCLEOTIDE SEQUENCE</scope>
</reference>
<protein>
    <submittedName>
        <fullName evidence="1">Uncharacterized protein</fullName>
    </submittedName>
</protein>
<dbReference type="EMBL" id="GBXM01043639">
    <property type="protein sequence ID" value="JAH64938.1"/>
    <property type="molecule type" value="Transcribed_RNA"/>
</dbReference>
<accession>A0A0E9UIX9</accession>
<dbReference type="AlphaFoldDB" id="A0A0E9UIX9"/>
<organism evidence="1">
    <name type="scientific">Anguilla anguilla</name>
    <name type="common">European freshwater eel</name>
    <name type="synonym">Muraena anguilla</name>
    <dbReference type="NCBI Taxonomy" id="7936"/>
    <lineage>
        <taxon>Eukaryota</taxon>
        <taxon>Metazoa</taxon>
        <taxon>Chordata</taxon>
        <taxon>Craniata</taxon>
        <taxon>Vertebrata</taxon>
        <taxon>Euteleostomi</taxon>
        <taxon>Actinopterygii</taxon>
        <taxon>Neopterygii</taxon>
        <taxon>Teleostei</taxon>
        <taxon>Anguilliformes</taxon>
        <taxon>Anguillidae</taxon>
        <taxon>Anguilla</taxon>
    </lineage>
</organism>
<sequence>MFNVFNSVYVYLAPFLYIMCHGKCNV</sequence>
<name>A0A0E9UIX9_ANGAN</name>
<evidence type="ECO:0000313" key="1">
    <source>
        <dbReference type="EMBL" id="JAH64938.1"/>
    </source>
</evidence>
<reference evidence="1" key="2">
    <citation type="journal article" date="2015" name="Fish Shellfish Immunol.">
        <title>Early steps in the European eel (Anguilla anguilla)-Vibrio vulnificus interaction in the gills: Role of the RtxA13 toxin.</title>
        <authorList>
            <person name="Callol A."/>
            <person name="Pajuelo D."/>
            <person name="Ebbesson L."/>
            <person name="Teles M."/>
            <person name="MacKenzie S."/>
            <person name="Amaro C."/>
        </authorList>
    </citation>
    <scope>NUCLEOTIDE SEQUENCE</scope>
</reference>
<proteinExistence type="predicted"/>